<keyword evidence="4" id="KW-1185">Reference proteome</keyword>
<dbReference type="Proteomes" id="UP001500984">
    <property type="component" value="Unassembled WGS sequence"/>
</dbReference>
<feature type="compositionally biased region" description="Pro residues" evidence="1">
    <location>
        <begin position="128"/>
        <end position="137"/>
    </location>
</feature>
<comment type="caution">
    <text evidence="3">The sequence shown here is derived from an EMBL/GenBank/DDBJ whole genome shotgun (WGS) entry which is preliminary data.</text>
</comment>
<feature type="compositionally biased region" description="Gly residues" evidence="1">
    <location>
        <begin position="97"/>
        <end position="119"/>
    </location>
</feature>
<evidence type="ECO:0000256" key="1">
    <source>
        <dbReference type="SAM" id="MobiDB-lite"/>
    </source>
</evidence>
<gene>
    <name evidence="3" type="ORF">GCM10009823_17960</name>
</gene>
<feature type="transmembrane region" description="Helical" evidence="2">
    <location>
        <begin position="25"/>
        <end position="47"/>
    </location>
</feature>
<dbReference type="EMBL" id="BAAAPZ010000006">
    <property type="protein sequence ID" value="GAA2097320.1"/>
    <property type="molecule type" value="Genomic_DNA"/>
</dbReference>
<name>A0ABN2WSB2_9MICO</name>
<feature type="transmembrane region" description="Helical" evidence="2">
    <location>
        <begin position="214"/>
        <end position="244"/>
    </location>
</feature>
<dbReference type="RefSeq" id="WP_344336933.1">
    <property type="nucleotide sequence ID" value="NZ_BAAAPZ010000006.1"/>
</dbReference>
<evidence type="ECO:0000256" key="2">
    <source>
        <dbReference type="SAM" id="Phobius"/>
    </source>
</evidence>
<protein>
    <submittedName>
        <fullName evidence="3">Uncharacterized protein</fullName>
    </submittedName>
</protein>
<accession>A0ABN2WSB2</accession>
<feature type="region of interest" description="Disordered" evidence="1">
    <location>
        <begin position="84"/>
        <end position="158"/>
    </location>
</feature>
<keyword evidence="2" id="KW-0812">Transmembrane</keyword>
<keyword evidence="2" id="KW-1133">Transmembrane helix</keyword>
<evidence type="ECO:0000313" key="3">
    <source>
        <dbReference type="EMBL" id="GAA2097320.1"/>
    </source>
</evidence>
<evidence type="ECO:0000313" key="4">
    <source>
        <dbReference type="Proteomes" id="UP001500984"/>
    </source>
</evidence>
<organism evidence="3 4">
    <name type="scientific">Brevibacterium salitolerans</name>
    <dbReference type="NCBI Taxonomy" id="1403566"/>
    <lineage>
        <taxon>Bacteria</taxon>
        <taxon>Bacillati</taxon>
        <taxon>Actinomycetota</taxon>
        <taxon>Actinomycetes</taxon>
        <taxon>Micrococcales</taxon>
        <taxon>Brevibacteriaceae</taxon>
        <taxon>Brevibacterium</taxon>
    </lineage>
</organism>
<keyword evidence="2" id="KW-0472">Membrane</keyword>
<sequence>MQSADARSRSPGPRPGARLRTAGRLLFFIGGGFVLVVVTVGVIVAIMNFRSVASIRDQAVPIEGPTEVQLEAGEQRLYYAAATDRDARDPGSASSSGPGGSSGPGSSGDTGSSGAGSNGASGSAGSSTPPPNSPTPVSPDLGRACEVDGPDPQQLSSHLSSSFTFEGRSYRSHGGFSAGEAGTYTVTCSAEVNRSDTSDTVDAVLAPPVSAQGIVFGVFGVLGGVFGGLLFGSMCMVGLVLWIVGRSMLRKAPLV</sequence>
<reference evidence="3 4" key="1">
    <citation type="journal article" date="2019" name="Int. J. Syst. Evol. Microbiol.">
        <title>The Global Catalogue of Microorganisms (GCM) 10K type strain sequencing project: providing services to taxonomists for standard genome sequencing and annotation.</title>
        <authorList>
            <consortium name="The Broad Institute Genomics Platform"/>
            <consortium name="The Broad Institute Genome Sequencing Center for Infectious Disease"/>
            <person name="Wu L."/>
            <person name="Ma J."/>
        </authorList>
    </citation>
    <scope>NUCLEOTIDE SEQUENCE [LARGE SCALE GENOMIC DNA]</scope>
    <source>
        <strain evidence="3 4">JCM 15900</strain>
    </source>
</reference>
<proteinExistence type="predicted"/>